<dbReference type="GO" id="GO:0016020">
    <property type="term" value="C:membrane"/>
    <property type="evidence" value="ECO:0007669"/>
    <property type="project" value="UniProtKB-SubCell"/>
</dbReference>
<evidence type="ECO:0000313" key="6">
    <source>
        <dbReference type="EMBL" id="KDQ12351.1"/>
    </source>
</evidence>
<dbReference type="Pfam" id="PF07264">
    <property type="entry name" value="EI24"/>
    <property type="match status" value="1"/>
</dbReference>
<dbReference type="InParanoid" id="A0A067MLC1"/>
<reference evidence="7" key="1">
    <citation type="journal article" date="2014" name="Proc. Natl. Acad. Sci. U.S.A.">
        <title>Extensive sampling of basidiomycete genomes demonstrates inadequacy of the white-rot/brown-rot paradigm for wood decay fungi.</title>
        <authorList>
            <person name="Riley R."/>
            <person name="Salamov A.A."/>
            <person name="Brown D.W."/>
            <person name="Nagy L.G."/>
            <person name="Floudas D."/>
            <person name="Held B.W."/>
            <person name="Levasseur A."/>
            <person name="Lombard V."/>
            <person name="Morin E."/>
            <person name="Otillar R."/>
            <person name="Lindquist E.A."/>
            <person name="Sun H."/>
            <person name="LaButti K.M."/>
            <person name="Schmutz J."/>
            <person name="Jabbour D."/>
            <person name="Luo H."/>
            <person name="Baker S.E."/>
            <person name="Pisabarro A.G."/>
            <person name="Walton J.D."/>
            <person name="Blanchette R.A."/>
            <person name="Henrissat B."/>
            <person name="Martin F."/>
            <person name="Cullen D."/>
            <person name="Hibbett D.S."/>
            <person name="Grigoriev I.V."/>
        </authorList>
    </citation>
    <scope>NUCLEOTIDE SEQUENCE [LARGE SCALE GENOMIC DNA]</scope>
    <source>
        <strain evidence="7">FD-172 SS1</strain>
    </source>
</reference>
<dbReference type="Proteomes" id="UP000027195">
    <property type="component" value="Unassembled WGS sequence"/>
</dbReference>
<keyword evidence="4 5" id="KW-0472">Membrane</keyword>
<evidence type="ECO:0000256" key="4">
    <source>
        <dbReference type="ARBA" id="ARBA00023136"/>
    </source>
</evidence>
<evidence type="ECO:0000256" key="5">
    <source>
        <dbReference type="SAM" id="Phobius"/>
    </source>
</evidence>
<evidence type="ECO:0000256" key="2">
    <source>
        <dbReference type="ARBA" id="ARBA00022692"/>
    </source>
</evidence>
<dbReference type="GO" id="GO:0016236">
    <property type="term" value="P:macroautophagy"/>
    <property type="evidence" value="ECO:0007669"/>
    <property type="project" value="TreeGrafter"/>
</dbReference>
<keyword evidence="7" id="KW-1185">Reference proteome</keyword>
<name>A0A067MLC1_BOTB1</name>
<evidence type="ECO:0000256" key="1">
    <source>
        <dbReference type="ARBA" id="ARBA00004141"/>
    </source>
</evidence>
<dbReference type="GO" id="GO:0005783">
    <property type="term" value="C:endoplasmic reticulum"/>
    <property type="evidence" value="ECO:0007669"/>
    <property type="project" value="TreeGrafter"/>
</dbReference>
<protein>
    <recommendedName>
        <fullName evidence="8">Etoposide-induced protein 2.4-domain-containing protein</fullName>
    </recommendedName>
</protein>
<feature type="transmembrane region" description="Helical" evidence="5">
    <location>
        <begin position="168"/>
        <end position="187"/>
    </location>
</feature>
<dbReference type="PANTHER" id="PTHR21389">
    <property type="entry name" value="P53 INDUCED PROTEIN"/>
    <property type="match status" value="1"/>
</dbReference>
<keyword evidence="2 5" id="KW-0812">Transmembrane</keyword>
<feature type="transmembrane region" description="Helical" evidence="5">
    <location>
        <begin position="118"/>
        <end position="138"/>
    </location>
</feature>
<dbReference type="OrthoDB" id="266518at2759"/>
<comment type="subcellular location">
    <subcellularLocation>
        <location evidence="1">Membrane</location>
        <topology evidence="1">Multi-pass membrane protein</topology>
    </subcellularLocation>
</comment>
<evidence type="ECO:0000256" key="3">
    <source>
        <dbReference type="ARBA" id="ARBA00022989"/>
    </source>
</evidence>
<feature type="transmembrane region" description="Helical" evidence="5">
    <location>
        <begin position="77"/>
        <end position="98"/>
    </location>
</feature>
<proteinExistence type="predicted"/>
<sequence>MQQPFNDPYIRPPNFNAGPTLYRGASSYPTFLSFSETALLHVRWALGGLLDSWRWDIVVKTALADAEIRANILKSTLLNAVSLISIYTFDLLIIPLLGRATQERWLHRNFGTLYQVVWLLPVVGASLYFNSTWSTVIAKRTYVLQYGRRVAASPASYSGMLRAIATSAYRAILLGSSILVTFALGYIPVVGPFASFVYMCWVNSYYCFEFVWVSKGLSLPQRVRHQEERWTYYFSFGLTSAALCLWGSSFANAAIFALLYPAYIMMAMSAHPHPIHPYSPIPPRAHPNPRIQEDVILHPSPFIPIRIPIFAPMIFLNEGLLKIVSIVTGGKGGGKVRRQSESLAMMERAQGTVGRSGHKAD</sequence>
<accession>A0A067MLC1</accession>
<keyword evidence="3 5" id="KW-1133">Transmembrane helix</keyword>
<dbReference type="PANTHER" id="PTHR21389:SF0">
    <property type="entry name" value="ETOPOSIDE-INDUCED PROTEIN 2.4 HOMOLOG"/>
    <property type="match status" value="1"/>
</dbReference>
<feature type="transmembrane region" description="Helical" evidence="5">
    <location>
        <begin position="233"/>
        <end position="260"/>
    </location>
</feature>
<dbReference type="EMBL" id="KL198051">
    <property type="protein sequence ID" value="KDQ12351.1"/>
    <property type="molecule type" value="Genomic_DNA"/>
</dbReference>
<gene>
    <name evidence="6" type="ORF">BOTBODRAFT_161933</name>
</gene>
<dbReference type="AlphaFoldDB" id="A0A067MLC1"/>
<organism evidence="6 7">
    <name type="scientific">Botryobasidium botryosum (strain FD-172 SS1)</name>
    <dbReference type="NCBI Taxonomy" id="930990"/>
    <lineage>
        <taxon>Eukaryota</taxon>
        <taxon>Fungi</taxon>
        <taxon>Dikarya</taxon>
        <taxon>Basidiomycota</taxon>
        <taxon>Agaricomycotina</taxon>
        <taxon>Agaricomycetes</taxon>
        <taxon>Cantharellales</taxon>
        <taxon>Botryobasidiaceae</taxon>
        <taxon>Botryobasidium</taxon>
    </lineage>
</organism>
<dbReference type="HOGENOM" id="CLU_046461_0_0_1"/>
<evidence type="ECO:0008006" key="8">
    <source>
        <dbReference type="Google" id="ProtNLM"/>
    </source>
</evidence>
<dbReference type="InterPro" id="IPR059112">
    <property type="entry name" value="CysZ/EI24"/>
</dbReference>
<evidence type="ECO:0000313" key="7">
    <source>
        <dbReference type="Proteomes" id="UP000027195"/>
    </source>
</evidence>